<dbReference type="SUPFAM" id="SSF46955">
    <property type="entry name" value="Putative DNA-binding domain"/>
    <property type="match status" value="1"/>
</dbReference>
<dbReference type="EMBL" id="CP023778">
    <property type="protein sequence ID" value="ATL70060.1"/>
    <property type="molecule type" value="Genomic_DNA"/>
</dbReference>
<reference evidence="2 3" key="1">
    <citation type="submission" date="2017-10" db="EMBL/GenBank/DDBJ databases">
        <title>Comparative genomics between pathogenic Norcardia.</title>
        <authorList>
            <person name="Zeng L."/>
        </authorList>
    </citation>
    <scope>NUCLEOTIDE SEQUENCE [LARGE SCALE GENOMIC DNA]</scope>
    <source>
        <strain evidence="2 3">NC_YFY_NT001</strain>
    </source>
</reference>
<organism evidence="2 3">
    <name type="scientific">Nocardia terpenica</name>
    <dbReference type="NCBI Taxonomy" id="455432"/>
    <lineage>
        <taxon>Bacteria</taxon>
        <taxon>Bacillati</taxon>
        <taxon>Actinomycetota</taxon>
        <taxon>Actinomycetes</taxon>
        <taxon>Mycobacteriales</taxon>
        <taxon>Nocardiaceae</taxon>
        <taxon>Nocardia</taxon>
    </lineage>
</organism>
<dbReference type="InterPro" id="IPR009061">
    <property type="entry name" value="DNA-bd_dom_put_sf"/>
</dbReference>
<dbReference type="AlphaFoldDB" id="A0A291RRZ1"/>
<evidence type="ECO:0000259" key="1">
    <source>
        <dbReference type="Pfam" id="PF12728"/>
    </source>
</evidence>
<gene>
    <name evidence="2" type="ORF">CRH09_31610</name>
</gene>
<evidence type="ECO:0000313" key="2">
    <source>
        <dbReference type="EMBL" id="ATL70060.1"/>
    </source>
</evidence>
<dbReference type="InterPro" id="IPR041657">
    <property type="entry name" value="HTH_17"/>
</dbReference>
<dbReference type="KEGG" id="ntp:CRH09_31610"/>
<dbReference type="Proteomes" id="UP000221961">
    <property type="component" value="Chromosome"/>
</dbReference>
<proteinExistence type="predicted"/>
<feature type="domain" description="Helix-turn-helix" evidence="1">
    <location>
        <begin position="26"/>
        <end position="76"/>
    </location>
</feature>
<dbReference type="Pfam" id="PF12728">
    <property type="entry name" value="HTH_17"/>
    <property type="match status" value="1"/>
</dbReference>
<keyword evidence="2" id="KW-0238">DNA-binding</keyword>
<accession>A0A291RRZ1</accession>
<dbReference type="RefSeq" id="WP_098697057.1">
    <property type="nucleotide sequence ID" value="NZ_CP023778.1"/>
</dbReference>
<dbReference type="GeneID" id="88361825"/>
<protein>
    <submittedName>
        <fullName evidence="2">DNA-binding protein</fullName>
    </submittedName>
</protein>
<dbReference type="GO" id="GO:0003677">
    <property type="term" value="F:DNA binding"/>
    <property type="evidence" value="ECO:0007669"/>
    <property type="project" value="UniProtKB-KW"/>
</dbReference>
<name>A0A291RRZ1_9NOCA</name>
<sequence length="88" mass="10089">MLEQENAVTPADSADGVARINRRDDLLSTVEVAEEYRFNVGTLRYWRHRGYGPASFARGRKVVYRRCEVEAWIAEQEQLTRRGGTTDA</sequence>
<evidence type="ECO:0000313" key="3">
    <source>
        <dbReference type="Proteomes" id="UP000221961"/>
    </source>
</evidence>